<proteinExistence type="predicted"/>
<feature type="signal peptide" evidence="2">
    <location>
        <begin position="1"/>
        <end position="23"/>
    </location>
</feature>
<keyword evidence="2" id="KW-0732">Signal</keyword>
<dbReference type="EMBL" id="BAAAXF010000071">
    <property type="protein sequence ID" value="GAA3502776.1"/>
    <property type="molecule type" value="Genomic_DNA"/>
</dbReference>
<evidence type="ECO:0000256" key="2">
    <source>
        <dbReference type="SAM" id="SignalP"/>
    </source>
</evidence>
<reference evidence="4" key="1">
    <citation type="journal article" date="2019" name="Int. J. Syst. Evol. Microbiol.">
        <title>The Global Catalogue of Microorganisms (GCM) 10K type strain sequencing project: providing services to taxonomists for standard genome sequencing and annotation.</title>
        <authorList>
            <consortium name="The Broad Institute Genomics Platform"/>
            <consortium name="The Broad Institute Genome Sequencing Center for Infectious Disease"/>
            <person name="Wu L."/>
            <person name="Ma J."/>
        </authorList>
    </citation>
    <scope>NUCLEOTIDE SEQUENCE [LARGE SCALE GENOMIC DNA]</scope>
    <source>
        <strain evidence="4">JCM 4816</strain>
    </source>
</reference>
<evidence type="ECO:0000256" key="1">
    <source>
        <dbReference type="SAM" id="MobiDB-lite"/>
    </source>
</evidence>
<sequence length="130" mass="13266">MTAAKLLRPTLAAMLLASVTACGASSAPDVPESAATGSGSAETRRSANPEPVTATMPDVIGGNAGRAHEQMGSGLDLAFEDASGQGRPVDDPAEWRVCSSRPGPNQQITDHPVVLGVVRIAESCEDTVPE</sequence>
<feature type="region of interest" description="Disordered" evidence="1">
    <location>
        <begin position="23"/>
        <end position="72"/>
    </location>
</feature>
<protein>
    <recommendedName>
        <fullName evidence="5">PASTA domain-containing protein</fullName>
    </recommendedName>
</protein>
<accession>A0ABP6U4Z9</accession>
<keyword evidence="4" id="KW-1185">Reference proteome</keyword>
<name>A0ABP6U4Z9_9ACTN</name>
<dbReference type="RefSeq" id="WP_345583715.1">
    <property type="nucleotide sequence ID" value="NZ_BAAAXF010000071.1"/>
</dbReference>
<dbReference type="Proteomes" id="UP001501455">
    <property type="component" value="Unassembled WGS sequence"/>
</dbReference>
<feature type="chain" id="PRO_5046103375" description="PASTA domain-containing protein" evidence="2">
    <location>
        <begin position="24"/>
        <end position="130"/>
    </location>
</feature>
<dbReference type="PROSITE" id="PS51257">
    <property type="entry name" value="PROKAR_LIPOPROTEIN"/>
    <property type="match status" value="1"/>
</dbReference>
<evidence type="ECO:0008006" key="5">
    <source>
        <dbReference type="Google" id="ProtNLM"/>
    </source>
</evidence>
<evidence type="ECO:0000313" key="3">
    <source>
        <dbReference type="EMBL" id="GAA3502776.1"/>
    </source>
</evidence>
<evidence type="ECO:0000313" key="4">
    <source>
        <dbReference type="Proteomes" id="UP001501455"/>
    </source>
</evidence>
<comment type="caution">
    <text evidence="3">The sequence shown here is derived from an EMBL/GenBank/DDBJ whole genome shotgun (WGS) entry which is preliminary data.</text>
</comment>
<organism evidence="3 4">
    <name type="scientific">Streptomyces prasinosporus</name>
    <dbReference type="NCBI Taxonomy" id="68256"/>
    <lineage>
        <taxon>Bacteria</taxon>
        <taxon>Bacillati</taxon>
        <taxon>Actinomycetota</taxon>
        <taxon>Actinomycetes</taxon>
        <taxon>Kitasatosporales</taxon>
        <taxon>Streptomycetaceae</taxon>
        <taxon>Streptomyces</taxon>
        <taxon>Streptomyces albogriseolus group</taxon>
    </lineage>
</organism>
<gene>
    <name evidence="3" type="ORF">GCM10019016_098850</name>
</gene>